<dbReference type="InterPro" id="IPR052929">
    <property type="entry name" value="RNase_H-like_EbsB-rel"/>
</dbReference>
<dbReference type="GO" id="GO:0004523">
    <property type="term" value="F:RNA-DNA hybrid ribonuclease activity"/>
    <property type="evidence" value="ECO:0007669"/>
    <property type="project" value="InterPro"/>
</dbReference>
<dbReference type="GO" id="GO:0003676">
    <property type="term" value="F:nucleic acid binding"/>
    <property type="evidence" value="ECO:0007669"/>
    <property type="project" value="InterPro"/>
</dbReference>
<protein>
    <recommendedName>
        <fullName evidence="1">RNase H type-1 domain-containing protein</fullName>
    </recommendedName>
</protein>
<dbReference type="AlphaFoldDB" id="A0A2N9ESE7"/>
<gene>
    <name evidence="2" type="ORF">FSB_LOCUS9609</name>
</gene>
<dbReference type="InterPro" id="IPR002156">
    <property type="entry name" value="RNaseH_domain"/>
</dbReference>
<dbReference type="PANTHER" id="PTHR47074:SF11">
    <property type="entry name" value="REVERSE TRANSCRIPTASE-LIKE PROTEIN"/>
    <property type="match status" value="1"/>
</dbReference>
<reference evidence="2" key="1">
    <citation type="submission" date="2018-02" db="EMBL/GenBank/DDBJ databases">
        <authorList>
            <person name="Cohen D.B."/>
            <person name="Kent A.D."/>
        </authorList>
    </citation>
    <scope>NUCLEOTIDE SEQUENCE</scope>
</reference>
<evidence type="ECO:0000259" key="1">
    <source>
        <dbReference type="Pfam" id="PF13456"/>
    </source>
</evidence>
<organism evidence="2">
    <name type="scientific">Fagus sylvatica</name>
    <name type="common">Beechnut</name>
    <dbReference type="NCBI Taxonomy" id="28930"/>
    <lineage>
        <taxon>Eukaryota</taxon>
        <taxon>Viridiplantae</taxon>
        <taxon>Streptophyta</taxon>
        <taxon>Embryophyta</taxon>
        <taxon>Tracheophyta</taxon>
        <taxon>Spermatophyta</taxon>
        <taxon>Magnoliopsida</taxon>
        <taxon>eudicotyledons</taxon>
        <taxon>Gunneridae</taxon>
        <taxon>Pentapetalae</taxon>
        <taxon>rosids</taxon>
        <taxon>fabids</taxon>
        <taxon>Fagales</taxon>
        <taxon>Fagaceae</taxon>
        <taxon>Fagus</taxon>
    </lineage>
</organism>
<dbReference type="InterPro" id="IPR044730">
    <property type="entry name" value="RNase_H-like_dom_plant"/>
</dbReference>
<sequence>MFTKLNIDAALSSDKATIAVIARDHNGTIIKAWAKHNDILDPTVAEANAIRWVQELTSSFGFEKVIVESDAKNCIDDLYGHPDSSNWRISAVSS</sequence>
<dbReference type="Pfam" id="PF13456">
    <property type="entry name" value="RVT_3"/>
    <property type="match status" value="1"/>
</dbReference>
<evidence type="ECO:0000313" key="2">
    <source>
        <dbReference type="EMBL" id="SPC81727.1"/>
    </source>
</evidence>
<accession>A0A2N9ESE7</accession>
<name>A0A2N9ESE7_FAGSY</name>
<dbReference type="Gene3D" id="3.30.420.10">
    <property type="entry name" value="Ribonuclease H-like superfamily/Ribonuclease H"/>
    <property type="match status" value="1"/>
</dbReference>
<dbReference type="PANTHER" id="PTHR47074">
    <property type="entry name" value="BNAC02G40300D PROTEIN"/>
    <property type="match status" value="1"/>
</dbReference>
<dbReference type="CDD" id="cd06222">
    <property type="entry name" value="RNase_H_like"/>
    <property type="match status" value="1"/>
</dbReference>
<proteinExistence type="predicted"/>
<feature type="domain" description="RNase H type-1" evidence="1">
    <location>
        <begin position="7"/>
        <end position="82"/>
    </location>
</feature>
<dbReference type="InterPro" id="IPR036397">
    <property type="entry name" value="RNaseH_sf"/>
</dbReference>
<dbReference type="EMBL" id="OIVN01000534">
    <property type="protein sequence ID" value="SPC81727.1"/>
    <property type="molecule type" value="Genomic_DNA"/>
</dbReference>